<proteinExistence type="inferred from homology"/>
<evidence type="ECO:0000259" key="11">
    <source>
        <dbReference type="Pfam" id="PF00768"/>
    </source>
</evidence>
<feature type="active site" description="Proton acceptor" evidence="7">
    <location>
        <position position="58"/>
    </location>
</feature>
<evidence type="ECO:0000313" key="13">
    <source>
        <dbReference type="Proteomes" id="UP000310597"/>
    </source>
</evidence>
<evidence type="ECO:0000313" key="12">
    <source>
        <dbReference type="EMBL" id="TKD22533.1"/>
    </source>
</evidence>
<evidence type="ECO:0000256" key="7">
    <source>
        <dbReference type="PIRSR" id="PIRSR618044-1"/>
    </source>
</evidence>
<dbReference type="Gene3D" id="3.40.710.10">
    <property type="entry name" value="DD-peptidase/beta-lactamase superfamily"/>
    <property type="match status" value="1"/>
</dbReference>
<keyword evidence="6" id="KW-0961">Cell wall biogenesis/degradation</keyword>
<dbReference type="Proteomes" id="UP000310597">
    <property type="component" value="Unassembled WGS sequence"/>
</dbReference>
<evidence type="ECO:0000256" key="8">
    <source>
        <dbReference type="PIRSR" id="PIRSR618044-2"/>
    </source>
</evidence>
<comment type="similarity">
    <text evidence="1 9">Belongs to the peptidase S11 family.</text>
</comment>
<dbReference type="AlphaFoldDB" id="A0A4U1JTC7"/>
<feature type="active site" evidence="7">
    <location>
        <position position="115"/>
    </location>
</feature>
<dbReference type="GO" id="GO:0071555">
    <property type="term" value="P:cell wall organization"/>
    <property type="evidence" value="ECO:0007669"/>
    <property type="project" value="UniProtKB-KW"/>
</dbReference>
<keyword evidence="12" id="KW-0121">Carboxypeptidase</keyword>
<evidence type="ECO:0000256" key="4">
    <source>
        <dbReference type="ARBA" id="ARBA00022960"/>
    </source>
</evidence>
<evidence type="ECO:0000256" key="9">
    <source>
        <dbReference type="RuleBase" id="RU004016"/>
    </source>
</evidence>
<keyword evidence="2" id="KW-0732">Signal</keyword>
<evidence type="ECO:0000256" key="3">
    <source>
        <dbReference type="ARBA" id="ARBA00022801"/>
    </source>
</evidence>
<feature type="compositionally biased region" description="Low complexity" evidence="10">
    <location>
        <begin position="341"/>
        <end position="369"/>
    </location>
</feature>
<comment type="caution">
    <text evidence="12">The sequence shown here is derived from an EMBL/GenBank/DDBJ whole genome shotgun (WGS) entry which is preliminary data.</text>
</comment>
<dbReference type="PRINTS" id="PR00725">
    <property type="entry name" value="DADACBPTASE1"/>
</dbReference>
<dbReference type="InterPro" id="IPR012338">
    <property type="entry name" value="Beta-lactam/transpept-like"/>
</dbReference>
<dbReference type="GO" id="GO:0008360">
    <property type="term" value="P:regulation of cell shape"/>
    <property type="evidence" value="ECO:0007669"/>
    <property type="project" value="UniProtKB-KW"/>
</dbReference>
<accession>A0A4U1JTC7</accession>
<keyword evidence="3" id="KW-0378">Hydrolase</keyword>
<sequence length="540" mass="56247">MTRLTHWGLSGLLAVFLALLPVALSAAPFAAYVMDARTGEVLYEKNADTRLHPASLTKMMTLYIAFQAIESGEASLDTMVTVSANAAGQAPSRLGLRTGQKIALRYLIRGAAIKSANDAAAAIGDFLGGDEARFAARMNRTAKALGMKNTTFKNANGLTKPGHLSTAHDMSLLGRHLLYDFPQYYNLFSRRTADAGIAHVANTNRRFLDAYEGADGIKTGYTVPAGFNLTASAQRGNKRIIATVFGGTSPAARNAKMAELLDLGFERAPGKVNAQKPEPPMLMANADSDIAGPQVDAAQTAEDGDEEAVKLAAAAAGAATVAARAAAPEEVAPETVELAGLARSPRPQARPAAAPEPEDAPVQLAAAAPEPAPEAEPLEQVTAPQPETLAMIEPADETVEAQGDTDPSGPVFIQTATAQPETLALGSSAQVPRNDTVILAALTPPAPMPEGKREVVARASSSGGRNWGISLGKYPSQYAAEQVLLKTALMESTALSQGLRKVATRKSGYDALFVGLSRGDADLACARLAARAVDCSVIGP</sequence>
<dbReference type="GO" id="GO:0009252">
    <property type="term" value="P:peptidoglycan biosynthetic process"/>
    <property type="evidence" value="ECO:0007669"/>
    <property type="project" value="UniProtKB-KW"/>
</dbReference>
<dbReference type="PANTHER" id="PTHR21581:SF6">
    <property type="entry name" value="TRAFFICKING PROTEIN PARTICLE COMPLEX SUBUNIT 12"/>
    <property type="match status" value="1"/>
</dbReference>
<dbReference type="OrthoDB" id="9795979at2"/>
<reference evidence="12 13" key="1">
    <citation type="submission" date="2019-04" db="EMBL/GenBank/DDBJ databases">
        <title>Draft Whole-Genome sequence of the purple photosynthetic bacterium Rhodobacter capsulatus SP108 with an indigenous class A beta-lactamase.</title>
        <authorList>
            <person name="Robertson S."/>
            <person name="Meyer T.E."/>
            <person name="Kyndt J.A."/>
        </authorList>
    </citation>
    <scope>NUCLEOTIDE SEQUENCE [LARGE SCALE GENOMIC DNA]</scope>
    <source>
        <strain evidence="12 13">SP108</strain>
    </source>
</reference>
<dbReference type="GO" id="GO:0006508">
    <property type="term" value="P:proteolysis"/>
    <property type="evidence" value="ECO:0007669"/>
    <property type="project" value="InterPro"/>
</dbReference>
<name>A0A4U1JTC7_RHOCA</name>
<evidence type="ECO:0000256" key="5">
    <source>
        <dbReference type="ARBA" id="ARBA00022984"/>
    </source>
</evidence>
<dbReference type="EMBL" id="SWJZ01000018">
    <property type="protein sequence ID" value="TKD22533.1"/>
    <property type="molecule type" value="Genomic_DNA"/>
</dbReference>
<dbReference type="SUPFAM" id="SSF56601">
    <property type="entry name" value="beta-lactamase/transpeptidase-like"/>
    <property type="match status" value="1"/>
</dbReference>
<dbReference type="RefSeq" id="WP_136905459.1">
    <property type="nucleotide sequence ID" value="NZ_SWJZ01000018.1"/>
</dbReference>
<evidence type="ECO:0000256" key="2">
    <source>
        <dbReference type="ARBA" id="ARBA00022729"/>
    </source>
</evidence>
<gene>
    <name evidence="12" type="ORF">FBT96_06220</name>
</gene>
<protein>
    <submittedName>
        <fullName evidence="12">D-alanyl-D-alanine carboxypeptidase</fullName>
    </submittedName>
</protein>
<keyword evidence="5" id="KW-0573">Peptidoglycan synthesis</keyword>
<dbReference type="PANTHER" id="PTHR21581">
    <property type="entry name" value="D-ALANYL-D-ALANINE CARBOXYPEPTIDASE"/>
    <property type="match status" value="1"/>
</dbReference>
<feature type="region of interest" description="Disordered" evidence="10">
    <location>
        <begin position="341"/>
        <end position="379"/>
    </location>
</feature>
<dbReference type="InterPro" id="IPR018044">
    <property type="entry name" value="Peptidase_S11"/>
</dbReference>
<feature type="domain" description="Peptidase S11 D-alanyl-D-alanine carboxypeptidase A N-terminal" evidence="11">
    <location>
        <begin position="30"/>
        <end position="247"/>
    </location>
</feature>
<feature type="active site" description="Acyl-ester intermediate" evidence="7">
    <location>
        <position position="55"/>
    </location>
</feature>
<dbReference type="GO" id="GO:0009002">
    <property type="term" value="F:serine-type D-Ala-D-Ala carboxypeptidase activity"/>
    <property type="evidence" value="ECO:0007669"/>
    <property type="project" value="InterPro"/>
</dbReference>
<keyword evidence="4" id="KW-0133">Cell shape</keyword>
<keyword evidence="12" id="KW-0645">Protease</keyword>
<organism evidence="12 13">
    <name type="scientific">Rhodobacter capsulatus</name>
    <name type="common">Rhodopseudomonas capsulata</name>
    <dbReference type="NCBI Taxonomy" id="1061"/>
    <lineage>
        <taxon>Bacteria</taxon>
        <taxon>Pseudomonadati</taxon>
        <taxon>Pseudomonadota</taxon>
        <taxon>Alphaproteobacteria</taxon>
        <taxon>Rhodobacterales</taxon>
        <taxon>Rhodobacter group</taxon>
        <taxon>Rhodobacter</taxon>
    </lineage>
</organism>
<evidence type="ECO:0000256" key="1">
    <source>
        <dbReference type="ARBA" id="ARBA00007164"/>
    </source>
</evidence>
<evidence type="ECO:0000256" key="10">
    <source>
        <dbReference type="SAM" id="MobiDB-lite"/>
    </source>
</evidence>
<feature type="binding site" evidence="8">
    <location>
        <position position="218"/>
    </location>
    <ligand>
        <name>substrate</name>
    </ligand>
</feature>
<dbReference type="InterPro" id="IPR001967">
    <property type="entry name" value="Peptidase_S11_N"/>
</dbReference>
<dbReference type="Pfam" id="PF00768">
    <property type="entry name" value="Peptidase_S11"/>
    <property type="match status" value="1"/>
</dbReference>
<evidence type="ECO:0000256" key="6">
    <source>
        <dbReference type="ARBA" id="ARBA00023316"/>
    </source>
</evidence>